<keyword evidence="1 5" id="KW-0805">Transcription regulation</keyword>
<feature type="compositionally biased region" description="Low complexity" evidence="6">
    <location>
        <begin position="36"/>
        <end position="52"/>
    </location>
</feature>
<feature type="compositionally biased region" description="Low complexity" evidence="6">
    <location>
        <begin position="154"/>
        <end position="174"/>
    </location>
</feature>
<evidence type="ECO:0000256" key="1">
    <source>
        <dbReference type="ARBA" id="ARBA00023015"/>
    </source>
</evidence>
<evidence type="ECO:0000256" key="4">
    <source>
        <dbReference type="ARBA" id="ARBA00023242"/>
    </source>
</evidence>
<evidence type="ECO:0000256" key="3">
    <source>
        <dbReference type="ARBA" id="ARBA00023163"/>
    </source>
</evidence>
<dbReference type="EMBL" id="JAKUCV010004200">
    <property type="protein sequence ID" value="KAJ4836209.1"/>
    <property type="molecule type" value="Genomic_DNA"/>
</dbReference>
<comment type="caution">
    <text evidence="8">The sequence shown here is derived from an EMBL/GenBank/DDBJ whole genome shotgun (WGS) entry which is preliminary data.</text>
</comment>
<sequence>MEHNDTTTTTTTTNPPPPPQQRHFAPYFTTGPPPTSATSPTVPPAAAATNGLLPPPPAPTPGTTDTTATAAAAASAGSHLHQQQQQQQQLMVFPHSVATPSVVAEQPPKRKRGRPRKYGTPEQALAAKKNSASSSSAARAEKREQQQQQHHHQQPGSPSYSSSSKKSSLHQLQGFGNVGHGFTPHVINVVAGEDVTQKIMLFLQQSKREMCILSASGSISNVSLRQPATSGGNIAYEGRFEIISLSGSYVRTDGGRTGGLSVCLSSTDGHIIGGGVGGPLKAAGPVQVIVGTFVLDNKKDIGAGMKGDASTSKLPSPVGAASVPNIGFRSPVETSIRNPIRGNDDHLAMGGNLFMQSGGIHFGAPRPTDWRGAPDPRTLGYELGGRSVLGSHQSPENGDYDQLSE</sequence>
<dbReference type="Pfam" id="PF03479">
    <property type="entry name" value="PCC"/>
    <property type="match status" value="1"/>
</dbReference>
<comment type="domain">
    <text evidence="5">The PPC domain mediates interactions between AHL proteins.</text>
</comment>
<feature type="compositionally biased region" description="Low complexity" evidence="6">
    <location>
        <begin position="124"/>
        <end position="138"/>
    </location>
</feature>
<evidence type="ECO:0000313" key="9">
    <source>
        <dbReference type="Proteomes" id="UP001141552"/>
    </source>
</evidence>
<dbReference type="PANTHER" id="PTHR31500:SF68">
    <property type="entry name" value="AT-HOOK MOTIF NUCLEAR-LOCALIZED PROTEIN 14"/>
    <property type="match status" value="1"/>
</dbReference>
<proteinExistence type="predicted"/>
<dbReference type="PANTHER" id="PTHR31500">
    <property type="entry name" value="AT-HOOK MOTIF NUCLEAR-LOCALIZED PROTEIN 9"/>
    <property type="match status" value="1"/>
</dbReference>
<evidence type="ECO:0000256" key="2">
    <source>
        <dbReference type="ARBA" id="ARBA00023125"/>
    </source>
</evidence>
<reference evidence="8" key="2">
    <citation type="journal article" date="2023" name="Plants (Basel)">
        <title>Annotation of the Turnera subulata (Passifloraceae) Draft Genome Reveals the S-Locus Evolved after the Divergence of Turneroideae from Passifloroideae in a Stepwise Manner.</title>
        <authorList>
            <person name="Henning P.M."/>
            <person name="Roalson E.H."/>
            <person name="Mir W."/>
            <person name="McCubbin A.G."/>
            <person name="Shore J.S."/>
        </authorList>
    </citation>
    <scope>NUCLEOTIDE SEQUENCE</scope>
    <source>
        <strain evidence="8">F60SS</strain>
    </source>
</reference>
<protein>
    <recommendedName>
        <fullName evidence="5">AT-hook motif nuclear-localized protein</fullName>
    </recommendedName>
</protein>
<keyword evidence="2 5" id="KW-0238">DNA-binding</keyword>
<reference evidence="8" key="1">
    <citation type="submission" date="2022-02" db="EMBL/GenBank/DDBJ databases">
        <authorList>
            <person name="Henning P.M."/>
            <person name="McCubbin A.G."/>
            <person name="Shore J.S."/>
        </authorList>
    </citation>
    <scope>NUCLEOTIDE SEQUENCE</scope>
    <source>
        <strain evidence="8">F60SS</strain>
        <tissue evidence="8">Leaves</tissue>
    </source>
</reference>
<keyword evidence="4 5" id="KW-0539">Nucleus</keyword>
<dbReference type="InterPro" id="IPR039605">
    <property type="entry name" value="AHL"/>
</dbReference>
<comment type="subcellular location">
    <subcellularLocation>
        <location evidence="5">Nucleus</location>
    </subcellularLocation>
</comment>
<dbReference type="PROSITE" id="PS51742">
    <property type="entry name" value="PPC"/>
    <property type="match status" value="1"/>
</dbReference>
<organism evidence="8 9">
    <name type="scientific">Turnera subulata</name>
    <dbReference type="NCBI Taxonomy" id="218843"/>
    <lineage>
        <taxon>Eukaryota</taxon>
        <taxon>Viridiplantae</taxon>
        <taxon>Streptophyta</taxon>
        <taxon>Embryophyta</taxon>
        <taxon>Tracheophyta</taxon>
        <taxon>Spermatophyta</taxon>
        <taxon>Magnoliopsida</taxon>
        <taxon>eudicotyledons</taxon>
        <taxon>Gunneridae</taxon>
        <taxon>Pentapetalae</taxon>
        <taxon>rosids</taxon>
        <taxon>fabids</taxon>
        <taxon>Malpighiales</taxon>
        <taxon>Passifloraceae</taxon>
        <taxon>Turnera</taxon>
    </lineage>
</organism>
<dbReference type="Proteomes" id="UP001141552">
    <property type="component" value="Unassembled WGS sequence"/>
</dbReference>
<evidence type="ECO:0000256" key="5">
    <source>
        <dbReference type="RuleBase" id="RU367031"/>
    </source>
</evidence>
<keyword evidence="3 5" id="KW-0804">Transcription</keyword>
<evidence type="ECO:0000256" key="6">
    <source>
        <dbReference type="SAM" id="MobiDB-lite"/>
    </source>
</evidence>
<feature type="domain" description="PPC" evidence="7">
    <location>
        <begin position="176"/>
        <end position="318"/>
    </location>
</feature>
<dbReference type="SUPFAM" id="SSF117856">
    <property type="entry name" value="AF0104/ALDC/Ptd012-like"/>
    <property type="match status" value="1"/>
</dbReference>
<evidence type="ECO:0000313" key="8">
    <source>
        <dbReference type="EMBL" id="KAJ4836209.1"/>
    </source>
</evidence>
<keyword evidence="9" id="KW-1185">Reference proteome</keyword>
<feature type="region of interest" description="Disordered" evidence="6">
    <location>
        <begin position="1"/>
        <end position="175"/>
    </location>
</feature>
<gene>
    <name evidence="8" type="ORF">Tsubulata_021271</name>
</gene>
<dbReference type="AlphaFoldDB" id="A0A9Q0FR39"/>
<dbReference type="CDD" id="cd11378">
    <property type="entry name" value="DUF296"/>
    <property type="match status" value="1"/>
</dbReference>
<evidence type="ECO:0000259" key="7">
    <source>
        <dbReference type="PROSITE" id="PS51742"/>
    </source>
</evidence>
<feature type="compositionally biased region" description="Low complexity" evidence="6">
    <location>
        <begin position="1"/>
        <end position="13"/>
    </location>
</feature>
<accession>A0A9Q0FR39</accession>
<feature type="region of interest" description="Disordered" evidence="6">
    <location>
        <begin position="382"/>
        <end position="405"/>
    </location>
</feature>
<dbReference type="GO" id="GO:0005634">
    <property type="term" value="C:nucleus"/>
    <property type="evidence" value="ECO:0007669"/>
    <property type="project" value="UniProtKB-SubCell"/>
</dbReference>
<dbReference type="Gene3D" id="3.30.1330.80">
    <property type="entry name" value="Hypothetical protein, similar to alpha- acetolactate decarboxylase, domain 2"/>
    <property type="match status" value="1"/>
</dbReference>
<name>A0A9Q0FR39_9ROSI</name>
<dbReference type="InterPro" id="IPR005175">
    <property type="entry name" value="PPC_dom"/>
</dbReference>
<dbReference type="OrthoDB" id="2017193at2759"/>
<comment type="function">
    <text evidence="5">Transcription factor that specifically binds AT-rich DNA sequences related to the nuclear matrix attachment regions (MARs).</text>
</comment>
<dbReference type="GO" id="GO:0003680">
    <property type="term" value="F:minor groove of adenine-thymine-rich DNA binding"/>
    <property type="evidence" value="ECO:0007669"/>
    <property type="project" value="UniProtKB-UniRule"/>
</dbReference>
<feature type="compositionally biased region" description="Low complexity" evidence="6">
    <location>
        <begin position="61"/>
        <end position="89"/>
    </location>
</feature>